<dbReference type="InterPro" id="IPR007110">
    <property type="entry name" value="Ig-like_dom"/>
</dbReference>
<protein>
    <submittedName>
        <fullName evidence="2">SMP protein</fullName>
    </submittedName>
</protein>
<evidence type="ECO:0000313" key="3">
    <source>
        <dbReference type="Proteomes" id="UP000591535"/>
    </source>
</evidence>
<dbReference type="EMBL" id="VWZG01017630">
    <property type="protein sequence ID" value="NXG26711.1"/>
    <property type="molecule type" value="Genomic_DNA"/>
</dbReference>
<feature type="non-terminal residue" evidence="2">
    <location>
        <position position="1"/>
    </location>
</feature>
<evidence type="ECO:0000259" key="1">
    <source>
        <dbReference type="PROSITE" id="PS50835"/>
    </source>
</evidence>
<dbReference type="AlphaFoldDB" id="A0A7K9AF17"/>
<evidence type="ECO:0000313" key="2">
    <source>
        <dbReference type="EMBL" id="NXG26711.1"/>
    </source>
</evidence>
<dbReference type="Gene3D" id="2.60.40.10">
    <property type="entry name" value="Immunoglobulins"/>
    <property type="match status" value="1"/>
</dbReference>
<dbReference type="SMART" id="SM00408">
    <property type="entry name" value="IGc2"/>
    <property type="match status" value="1"/>
</dbReference>
<dbReference type="InterPro" id="IPR003598">
    <property type="entry name" value="Ig_sub2"/>
</dbReference>
<dbReference type="InterPro" id="IPR036179">
    <property type="entry name" value="Ig-like_dom_sf"/>
</dbReference>
<sequence length="66" mass="7389">LGCRAEGRPPPLLSWFRGSRLLREERGAPTLRLHLRQVSAAQAGPYTCVGENRHGRHSRSLHLHVA</sequence>
<dbReference type="SUPFAM" id="SSF48726">
    <property type="entry name" value="Immunoglobulin"/>
    <property type="match status" value="1"/>
</dbReference>
<name>A0A7K9AF17_9PASS</name>
<dbReference type="Proteomes" id="UP000591535">
    <property type="component" value="Unassembled WGS sequence"/>
</dbReference>
<dbReference type="InterPro" id="IPR013783">
    <property type="entry name" value="Ig-like_fold"/>
</dbReference>
<feature type="non-terminal residue" evidence="2">
    <location>
        <position position="66"/>
    </location>
</feature>
<gene>
    <name evidence="2" type="primary">Smp</name>
    <name evidence="2" type="ORF">GRAVAR_R15100</name>
</gene>
<feature type="domain" description="Ig-like" evidence="1">
    <location>
        <begin position="1"/>
        <end position="64"/>
    </location>
</feature>
<accession>A0A7K9AF17</accession>
<dbReference type="Pfam" id="PF13927">
    <property type="entry name" value="Ig_3"/>
    <property type="match status" value="1"/>
</dbReference>
<comment type="caution">
    <text evidence="2">The sequence shown here is derived from an EMBL/GenBank/DDBJ whole genome shotgun (WGS) entry which is preliminary data.</text>
</comment>
<reference evidence="2 3" key="1">
    <citation type="submission" date="2019-09" db="EMBL/GenBank/DDBJ databases">
        <title>Bird 10,000 Genomes (B10K) Project - Family phase.</title>
        <authorList>
            <person name="Zhang G."/>
        </authorList>
    </citation>
    <scope>NUCLEOTIDE SEQUENCE [LARGE SCALE GENOMIC DNA]</scope>
    <source>
        <strain evidence="2">B10K-DU-001-02</strain>
        <tissue evidence="2">Muscle</tissue>
    </source>
</reference>
<keyword evidence="3" id="KW-1185">Reference proteome</keyword>
<organism evidence="2 3">
    <name type="scientific">Grallaria varia</name>
    <name type="common">variegated antpitta</name>
    <dbReference type="NCBI Taxonomy" id="117165"/>
    <lineage>
        <taxon>Eukaryota</taxon>
        <taxon>Metazoa</taxon>
        <taxon>Chordata</taxon>
        <taxon>Craniata</taxon>
        <taxon>Vertebrata</taxon>
        <taxon>Euteleostomi</taxon>
        <taxon>Archelosauria</taxon>
        <taxon>Archosauria</taxon>
        <taxon>Dinosauria</taxon>
        <taxon>Saurischia</taxon>
        <taxon>Theropoda</taxon>
        <taxon>Coelurosauria</taxon>
        <taxon>Aves</taxon>
        <taxon>Neognathae</taxon>
        <taxon>Neoaves</taxon>
        <taxon>Telluraves</taxon>
        <taxon>Australaves</taxon>
        <taxon>Passeriformes</taxon>
        <taxon>Formicariidae</taxon>
        <taxon>Grallaria</taxon>
    </lineage>
</organism>
<proteinExistence type="predicted"/>
<dbReference type="PROSITE" id="PS50835">
    <property type="entry name" value="IG_LIKE"/>
    <property type="match status" value="1"/>
</dbReference>